<gene>
    <name evidence="2" type="ORF">E4634_05820</name>
</gene>
<keyword evidence="3" id="KW-1185">Reference proteome</keyword>
<dbReference type="AlphaFoldDB" id="A0A4Z0M5M6"/>
<protein>
    <submittedName>
        <fullName evidence="2">Uncharacterized protein</fullName>
    </submittedName>
</protein>
<dbReference type="RefSeq" id="WP_135441747.1">
    <property type="nucleotide sequence ID" value="NZ_SRLE01000005.1"/>
</dbReference>
<reference evidence="2 3" key="1">
    <citation type="submission" date="2019-04" db="EMBL/GenBank/DDBJ databases">
        <title>Taxonomy of novel Haliea sp. from mangrove soil of West Coast of India.</title>
        <authorList>
            <person name="Verma A."/>
            <person name="Kumar P."/>
            <person name="Krishnamurthi S."/>
        </authorList>
    </citation>
    <scope>NUCLEOTIDE SEQUENCE [LARGE SCALE GENOMIC DNA]</scope>
    <source>
        <strain evidence="2 3">SAOS-164</strain>
    </source>
</reference>
<sequence length="243" mass="25959">MQRPTTTRRVLSLLALACALAAGTAQAQQAPRHNQWYLATSISVFDAVAGKSYSAPNRALIGQLVDASDDCDRFDLAAFSASNGARAAVVFERPACGGELVSDYHARKGRRGEWEMTVYSTVAGGAVTLSWDSFHALKRSARGGEVSYRETPTRNSQTLQNLHLVDLETLEVIDALGADGRPNSYTFTLDGQTRRDFRWVLGNVKSRAFKPIVRAASASAAVGSTRAVAPTAAGKFGLPPAAN</sequence>
<evidence type="ECO:0000313" key="2">
    <source>
        <dbReference type="EMBL" id="TGD74717.1"/>
    </source>
</evidence>
<evidence type="ECO:0000256" key="1">
    <source>
        <dbReference type="SAM" id="SignalP"/>
    </source>
</evidence>
<accession>A0A4Z0M5M6</accession>
<organism evidence="2 3">
    <name type="scientific">Mangrovimicrobium sediminis</name>
    <dbReference type="NCBI Taxonomy" id="2562682"/>
    <lineage>
        <taxon>Bacteria</taxon>
        <taxon>Pseudomonadati</taxon>
        <taxon>Pseudomonadota</taxon>
        <taxon>Gammaproteobacteria</taxon>
        <taxon>Cellvibrionales</taxon>
        <taxon>Halieaceae</taxon>
        <taxon>Mangrovimicrobium</taxon>
    </lineage>
</organism>
<proteinExistence type="predicted"/>
<feature type="chain" id="PRO_5021337139" evidence="1">
    <location>
        <begin position="28"/>
        <end position="243"/>
    </location>
</feature>
<dbReference type="Proteomes" id="UP000298050">
    <property type="component" value="Unassembled WGS sequence"/>
</dbReference>
<name>A0A4Z0M5M6_9GAMM</name>
<evidence type="ECO:0000313" key="3">
    <source>
        <dbReference type="Proteomes" id="UP000298050"/>
    </source>
</evidence>
<comment type="caution">
    <text evidence="2">The sequence shown here is derived from an EMBL/GenBank/DDBJ whole genome shotgun (WGS) entry which is preliminary data.</text>
</comment>
<feature type="signal peptide" evidence="1">
    <location>
        <begin position="1"/>
        <end position="27"/>
    </location>
</feature>
<keyword evidence="1" id="KW-0732">Signal</keyword>
<dbReference type="EMBL" id="SRLE01000005">
    <property type="protein sequence ID" value="TGD74717.1"/>
    <property type="molecule type" value="Genomic_DNA"/>
</dbReference>